<feature type="compositionally biased region" description="Basic and acidic residues" evidence="1">
    <location>
        <begin position="233"/>
        <end position="246"/>
    </location>
</feature>
<dbReference type="OrthoDB" id="5860781at2759"/>
<gene>
    <name evidence="2" type="ORF">TCLT_LOCUS3777</name>
</gene>
<feature type="compositionally biased region" description="Basic and acidic residues" evidence="1">
    <location>
        <begin position="86"/>
        <end position="98"/>
    </location>
</feature>
<evidence type="ECO:0000313" key="2">
    <source>
        <dbReference type="EMBL" id="VDN00779.1"/>
    </source>
</evidence>
<evidence type="ECO:0000313" key="3">
    <source>
        <dbReference type="Proteomes" id="UP000276776"/>
    </source>
</evidence>
<name>A0A0N5CU64_THECL</name>
<accession>A0A0N5CU64</accession>
<reference evidence="4" key="1">
    <citation type="submission" date="2017-02" db="UniProtKB">
        <authorList>
            <consortium name="WormBaseParasite"/>
        </authorList>
    </citation>
    <scope>IDENTIFICATION</scope>
</reference>
<keyword evidence="3" id="KW-1185">Reference proteome</keyword>
<feature type="compositionally biased region" description="Polar residues" evidence="1">
    <location>
        <begin position="75"/>
        <end position="85"/>
    </location>
</feature>
<protein>
    <submittedName>
        <fullName evidence="4">Pre-mRNA-splicing factor CWC22 homolog</fullName>
    </submittedName>
</protein>
<evidence type="ECO:0000313" key="4">
    <source>
        <dbReference type="WBParaSite" id="TCLT_0000378801-mRNA-1"/>
    </source>
</evidence>
<proteinExistence type="predicted"/>
<dbReference type="EMBL" id="UYYF01004266">
    <property type="protein sequence ID" value="VDN00779.1"/>
    <property type="molecule type" value="Genomic_DNA"/>
</dbReference>
<reference evidence="2 3" key="2">
    <citation type="submission" date="2018-11" db="EMBL/GenBank/DDBJ databases">
        <authorList>
            <consortium name="Pathogen Informatics"/>
        </authorList>
    </citation>
    <scope>NUCLEOTIDE SEQUENCE [LARGE SCALE GENOMIC DNA]</scope>
</reference>
<dbReference type="Proteomes" id="UP000276776">
    <property type="component" value="Unassembled WGS sequence"/>
</dbReference>
<evidence type="ECO:0000256" key="1">
    <source>
        <dbReference type="SAM" id="MobiDB-lite"/>
    </source>
</evidence>
<feature type="compositionally biased region" description="Basic and acidic residues" evidence="1">
    <location>
        <begin position="198"/>
        <end position="217"/>
    </location>
</feature>
<dbReference type="AlphaFoldDB" id="A0A0N5CU64"/>
<sequence length="357" mass="41185">MDDFFDDLICLDEEGDSEDPAEETMYVTDKVLKADADDKYMKVDVTKKLVRETAVDISVEHGKFKHLSMFKSSPKLESQSEQCGSSRKETRHQCDRKQGSKYNSTRISKHEKTESRKNKVKNTDNLPNVKGDASDGTKSVKDSYVLYSSRKEQNGVGISYGIKKENSSLVCDGKDWHSLCDDVREDSVRLAASTNESVTEKAKEHVQQKWKRTEKIGNKSSSQHRTSSSLQNKEIRNKYDGREHGQKQSLKWKDHLKRPHHGEASHLEKDRKFSRYGNSLVGTSEYCSNTRRLRSEQNRFERDKYRQLNSSRMDVRLLNEAVIKVLLCEEYGVNTNIEVECGLEQKMLLKLNTWDLL</sequence>
<feature type="compositionally biased region" description="Basic and acidic residues" evidence="1">
    <location>
        <begin position="108"/>
        <end position="117"/>
    </location>
</feature>
<organism evidence="4">
    <name type="scientific">Thelazia callipaeda</name>
    <name type="common">Oriental eyeworm</name>
    <name type="synonym">Parasitic nematode</name>
    <dbReference type="NCBI Taxonomy" id="103827"/>
    <lineage>
        <taxon>Eukaryota</taxon>
        <taxon>Metazoa</taxon>
        <taxon>Ecdysozoa</taxon>
        <taxon>Nematoda</taxon>
        <taxon>Chromadorea</taxon>
        <taxon>Rhabditida</taxon>
        <taxon>Spirurina</taxon>
        <taxon>Spiruromorpha</taxon>
        <taxon>Thelazioidea</taxon>
        <taxon>Thelaziidae</taxon>
        <taxon>Thelazia</taxon>
    </lineage>
</organism>
<feature type="region of interest" description="Disordered" evidence="1">
    <location>
        <begin position="193"/>
        <end position="269"/>
    </location>
</feature>
<dbReference type="WBParaSite" id="TCLT_0000378801-mRNA-1">
    <property type="protein sequence ID" value="TCLT_0000378801-mRNA-1"/>
    <property type="gene ID" value="TCLT_0000378801"/>
</dbReference>
<feature type="region of interest" description="Disordered" evidence="1">
    <location>
        <begin position="70"/>
        <end position="138"/>
    </location>
</feature>
<feature type="compositionally biased region" description="Low complexity" evidence="1">
    <location>
        <begin position="220"/>
        <end position="229"/>
    </location>
</feature>